<name>A0A8H6JVG5_9PEZI</name>
<evidence type="ECO:0000256" key="1">
    <source>
        <dbReference type="ARBA" id="ARBA00023604"/>
    </source>
</evidence>
<dbReference type="Proteomes" id="UP000654918">
    <property type="component" value="Unassembled WGS sequence"/>
</dbReference>
<proteinExistence type="inferred from homology"/>
<dbReference type="PANTHER" id="PTHR34598">
    <property type="entry name" value="BLL6449 PROTEIN"/>
    <property type="match status" value="1"/>
</dbReference>
<dbReference type="PANTHER" id="PTHR34598:SF3">
    <property type="entry name" value="OXIDOREDUCTASE AN1597"/>
    <property type="match status" value="1"/>
</dbReference>
<dbReference type="NCBIfam" id="NF041278">
    <property type="entry name" value="CmcJ_NvfI_EfuI"/>
    <property type="match status" value="1"/>
</dbReference>
<dbReference type="EMBL" id="WIGO01000276">
    <property type="protein sequence ID" value="KAF6820119.1"/>
    <property type="molecule type" value="Genomic_DNA"/>
</dbReference>
<reference evidence="3" key="1">
    <citation type="journal article" date="2020" name="Phytopathology">
        <title>Genome Sequence Resources of Colletotrichum truncatum, C. plurivorum, C. musicola, and C. sojae: Four Species Pathogenic to Soybean (Glycine max).</title>
        <authorList>
            <person name="Rogerio F."/>
            <person name="Boufleur T.R."/>
            <person name="Ciampi-Guillardi M."/>
            <person name="Sukno S.A."/>
            <person name="Thon M.R."/>
            <person name="Massola Junior N.S."/>
            <person name="Baroncelli R."/>
        </authorList>
    </citation>
    <scope>NUCLEOTIDE SEQUENCE</scope>
    <source>
        <strain evidence="3">LFN00145</strain>
    </source>
</reference>
<keyword evidence="4" id="KW-1185">Reference proteome</keyword>
<feature type="region of interest" description="Disordered" evidence="2">
    <location>
        <begin position="242"/>
        <end position="265"/>
    </location>
</feature>
<evidence type="ECO:0008006" key="5">
    <source>
        <dbReference type="Google" id="ProtNLM"/>
    </source>
</evidence>
<comment type="similarity">
    <text evidence="1">Belongs to the asaB hydroxylase/desaturase family.</text>
</comment>
<gene>
    <name evidence="3" type="ORF">CPLU01_12844</name>
</gene>
<protein>
    <recommendedName>
        <fullName evidence="5">Methyltransferase</fullName>
    </recommendedName>
</protein>
<organism evidence="3 4">
    <name type="scientific">Colletotrichum plurivorum</name>
    <dbReference type="NCBI Taxonomy" id="2175906"/>
    <lineage>
        <taxon>Eukaryota</taxon>
        <taxon>Fungi</taxon>
        <taxon>Dikarya</taxon>
        <taxon>Ascomycota</taxon>
        <taxon>Pezizomycotina</taxon>
        <taxon>Sordariomycetes</taxon>
        <taxon>Hypocreomycetidae</taxon>
        <taxon>Glomerellales</taxon>
        <taxon>Glomerellaceae</taxon>
        <taxon>Colletotrichum</taxon>
        <taxon>Colletotrichum orchidearum species complex</taxon>
    </lineage>
</organism>
<sequence>MPLTGRMHFLARDPKYLHEKPYTLRYAPGPEDGFPQSNIDRVQHDILLHDLRPELELLEYGRCGFMLANCPSAMRYDDYDDSSKVEGVHAAEVTDVVRRALGAASADLLDWVVRRRHPTWPIATGTSYAFNQPASRAHIDHTYEGSRTIIRGTYGEKAEAILEGRWQCVNVWHPLRGPLVDWPLAVCDASTVDFANDSMPGDVVDRDHVFENTQIHHNENQKWYYLSKQIPSEMIIFKNADSEEPNGAAPGVPHASFDNPNTKDTDIRRESIEMRILVQWR</sequence>
<comment type="caution">
    <text evidence="3">The sequence shown here is derived from an EMBL/GenBank/DDBJ whole genome shotgun (WGS) entry which is preliminary data.</text>
</comment>
<evidence type="ECO:0000313" key="4">
    <source>
        <dbReference type="Proteomes" id="UP000654918"/>
    </source>
</evidence>
<evidence type="ECO:0000313" key="3">
    <source>
        <dbReference type="EMBL" id="KAF6820119.1"/>
    </source>
</evidence>
<dbReference type="GO" id="GO:0016491">
    <property type="term" value="F:oxidoreductase activity"/>
    <property type="evidence" value="ECO:0007669"/>
    <property type="project" value="InterPro"/>
</dbReference>
<dbReference type="InterPro" id="IPR044053">
    <property type="entry name" value="AsaB-like"/>
</dbReference>
<accession>A0A8H6JVG5</accession>
<dbReference type="AlphaFoldDB" id="A0A8H6JVG5"/>
<evidence type="ECO:0000256" key="2">
    <source>
        <dbReference type="SAM" id="MobiDB-lite"/>
    </source>
</evidence>